<feature type="compositionally biased region" description="Polar residues" evidence="2">
    <location>
        <begin position="193"/>
        <end position="208"/>
    </location>
</feature>
<organism evidence="3 4">
    <name type="scientific">Caenorhabditis briggsae</name>
    <dbReference type="NCBI Taxonomy" id="6238"/>
    <lineage>
        <taxon>Eukaryota</taxon>
        <taxon>Metazoa</taxon>
        <taxon>Ecdysozoa</taxon>
        <taxon>Nematoda</taxon>
        <taxon>Chromadorea</taxon>
        <taxon>Rhabditida</taxon>
        <taxon>Rhabditina</taxon>
        <taxon>Rhabditomorpha</taxon>
        <taxon>Rhabditoidea</taxon>
        <taxon>Rhabditidae</taxon>
        <taxon>Peloderinae</taxon>
        <taxon>Caenorhabditis</taxon>
    </lineage>
</organism>
<feature type="compositionally biased region" description="Low complexity" evidence="2">
    <location>
        <begin position="91"/>
        <end position="103"/>
    </location>
</feature>
<evidence type="ECO:0000313" key="3">
    <source>
        <dbReference type="EMBL" id="ULT97560.1"/>
    </source>
</evidence>
<dbReference type="Proteomes" id="UP000827892">
    <property type="component" value="Chromosome IV"/>
</dbReference>
<accession>A0AAE9AG32</accession>
<evidence type="ECO:0000256" key="2">
    <source>
        <dbReference type="SAM" id="MobiDB-lite"/>
    </source>
</evidence>
<reference evidence="3 4" key="1">
    <citation type="submission" date="2022-05" db="EMBL/GenBank/DDBJ databases">
        <title>Chromosome-level reference genomes for two strains of Caenorhabditis briggsae: an improved platform for comparative genomics.</title>
        <authorList>
            <person name="Stevens L."/>
            <person name="Andersen E.C."/>
        </authorList>
    </citation>
    <scope>NUCLEOTIDE SEQUENCE [LARGE SCALE GENOMIC DNA]</scope>
    <source>
        <strain evidence="3">QX1410_ONT</strain>
        <tissue evidence="3">Whole-organism</tissue>
    </source>
</reference>
<feature type="compositionally biased region" description="Low complexity" evidence="2">
    <location>
        <begin position="182"/>
        <end position="192"/>
    </location>
</feature>
<feature type="compositionally biased region" description="Basic and acidic residues" evidence="2">
    <location>
        <begin position="72"/>
        <end position="82"/>
    </location>
</feature>
<dbReference type="AlphaFoldDB" id="A0AAE9AG32"/>
<dbReference type="EMBL" id="CP090894">
    <property type="protein sequence ID" value="ULT97560.1"/>
    <property type="molecule type" value="Genomic_DNA"/>
</dbReference>
<feature type="region of interest" description="Disordered" evidence="2">
    <location>
        <begin position="177"/>
        <end position="208"/>
    </location>
</feature>
<feature type="region of interest" description="Disordered" evidence="2">
    <location>
        <begin position="72"/>
        <end position="155"/>
    </location>
</feature>
<evidence type="ECO:0000313" key="4">
    <source>
        <dbReference type="Proteomes" id="UP000827892"/>
    </source>
</evidence>
<keyword evidence="1" id="KW-0175">Coiled coil</keyword>
<sequence>MDEKSEESSPEKSIDERVHQQLVYKDNRIIDLNNVILDKERQILDLQERVREHNEVASVKNQAMRIVQQKFEEMNRDKKDMSTETDPSFLNTTSSTSTSSGGNSKERRARSSSPGHVIAARKSTTLPTSSSGTFSPPPLDPPFESTSSSATTSSKLSILPDIDGIHRKNQRKRVTFDLNPNSSSILTSSGSSRHQNLMTSSFSHQNPSSESLEHALTEAASENALLRLQVSDLNSAVEKMKQDYELEILKYTKEAKTAGLKAKVAATARIKELESSLEEINAKFEDQTERLQEEVDTLRSSRNWEIEQNGHLKDQVAHLKEKTFKLTEELDASEKAKRSLDSEVDESNKLMELMVDDLLQAENAINYHVTQKTAIFEDIDRLKEAIVAQDRFIEILEADIVIYEQHIGLLRENLGASQIDHRALIKSKAFETKLLALEREKEQSAKKSNGERVGGA</sequence>
<proteinExistence type="predicted"/>
<feature type="compositionally biased region" description="Low complexity" evidence="2">
    <location>
        <begin position="145"/>
        <end position="154"/>
    </location>
</feature>
<feature type="compositionally biased region" description="Low complexity" evidence="2">
    <location>
        <begin position="123"/>
        <end position="134"/>
    </location>
</feature>
<feature type="coiled-coil region" evidence="1">
    <location>
        <begin position="223"/>
        <end position="301"/>
    </location>
</feature>
<protein>
    <submittedName>
        <fullName evidence="3">Uncharacterized protein</fullName>
    </submittedName>
</protein>
<name>A0AAE9AG32_CAEBR</name>
<evidence type="ECO:0000256" key="1">
    <source>
        <dbReference type="SAM" id="Coils"/>
    </source>
</evidence>
<gene>
    <name evidence="3" type="ORF">L3Y34_005403</name>
</gene>